<evidence type="ECO:0000313" key="3">
    <source>
        <dbReference type="Proteomes" id="UP001060414"/>
    </source>
</evidence>
<accession>A0ABY5ZQS9</accession>
<gene>
    <name evidence="2" type="ORF">L9S41_18150</name>
</gene>
<organism evidence="2 3">
    <name type="scientific">Geoalkalibacter halelectricus</name>
    <dbReference type="NCBI Taxonomy" id="2847045"/>
    <lineage>
        <taxon>Bacteria</taxon>
        <taxon>Pseudomonadati</taxon>
        <taxon>Thermodesulfobacteriota</taxon>
        <taxon>Desulfuromonadia</taxon>
        <taxon>Desulfuromonadales</taxon>
        <taxon>Geoalkalibacteraceae</taxon>
        <taxon>Geoalkalibacter</taxon>
    </lineage>
</organism>
<dbReference type="PANTHER" id="PTHR36836">
    <property type="entry name" value="COLANIC ACID BIOSYNTHESIS PROTEIN WCAK"/>
    <property type="match status" value="1"/>
</dbReference>
<proteinExistence type="predicted"/>
<reference evidence="2" key="1">
    <citation type="journal article" date="2022" name="Environ. Microbiol.">
        <title>Geoalkalibacter halelectricus SAP #1 sp. nov. possessing extracellular electron transfer and mineral#reducing capabilities from a haloalkaline environment.</title>
        <authorList>
            <person name="Yadav S."/>
            <person name="Singh R."/>
            <person name="Sundharam S.S."/>
            <person name="Chaudhary S."/>
            <person name="Krishnamurthi S."/>
            <person name="Patil S.A."/>
        </authorList>
    </citation>
    <scope>NUCLEOTIDE SEQUENCE</scope>
    <source>
        <strain evidence="2">SAP-1</strain>
    </source>
</reference>
<protein>
    <submittedName>
        <fullName evidence="2">Polysaccharide pyruvyl transferase family protein</fullName>
    </submittedName>
</protein>
<dbReference type="Proteomes" id="UP001060414">
    <property type="component" value="Chromosome"/>
</dbReference>
<feature type="domain" description="Polysaccharide pyruvyl transferase" evidence="1">
    <location>
        <begin position="12"/>
        <end position="313"/>
    </location>
</feature>
<dbReference type="RefSeq" id="WP_260747933.1">
    <property type="nucleotide sequence ID" value="NZ_CP092109.1"/>
</dbReference>
<dbReference type="Pfam" id="PF04230">
    <property type="entry name" value="PS_pyruv_trans"/>
    <property type="match status" value="1"/>
</dbReference>
<sequence length="384" mass="43351">MIIEIRKAGFVNKGAELMLYAVLEKMRERHPDARFAMVPGHSQSSAPFAKRAELGFLQKAALWRYRIQWGGFAAFAPQRLRDKFGVVLDKEIDIVIDAAGFSYSDQWGVSSSLELADSCKRWKKNGTKVILMPQAFGPFTMPKIKKAIQVAADHADLIFARERISYEHLIGVTGERSNIKMAPDFTNLIGGFLPDDFDQNCCRFCLVPNYRMIDKTSKEQSEAYLPFMIRCAKYLQEKEQQPFILVHEGANDLMLAEKIRDAVGGDLPIVREDHPLKIKGILGACEGTIGSRFHGLVSALSQGVPSLATGWSHKYKMLFEDYGFGEGLMDVTMSENQIKEKIDLIIEPQSRDEIKKTISSKSEELKRLSEKMWEDVFGVLGRQT</sequence>
<evidence type="ECO:0000259" key="1">
    <source>
        <dbReference type="Pfam" id="PF04230"/>
    </source>
</evidence>
<dbReference type="EMBL" id="CP092109">
    <property type="protein sequence ID" value="UWZ79581.1"/>
    <property type="molecule type" value="Genomic_DNA"/>
</dbReference>
<keyword evidence="2" id="KW-0808">Transferase</keyword>
<dbReference type="GO" id="GO:0016740">
    <property type="term" value="F:transferase activity"/>
    <property type="evidence" value="ECO:0007669"/>
    <property type="project" value="UniProtKB-KW"/>
</dbReference>
<name>A0ABY5ZQS9_9BACT</name>
<dbReference type="InterPro" id="IPR007345">
    <property type="entry name" value="Polysacch_pyruvyl_Trfase"/>
</dbReference>
<dbReference type="PANTHER" id="PTHR36836:SF1">
    <property type="entry name" value="COLANIC ACID BIOSYNTHESIS PROTEIN WCAK"/>
    <property type="match status" value="1"/>
</dbReference>
<keyword evidence="3" id="KW-1185">Reference proteome</keyword>
<evidence type="ECO:0000313" key="2">
    <source>
        <dbReference type="EMBL" id="UWZ79581.1"/>
    </source>
</evidence>